<evidence type="ECO:0000256" key="3">
    <source>
        <dbReference type="ARBA" id="ARBA00008621"/>
    </source>
</evidence>
<evidence type="ECO:0000256" key="8">
    <source>
        <dbReference type="ARBA" id="ARBA00047973"/>
    </source>
</evidence>
<comment type="function">
    <text evidence="7 10">Catalyzes the aldol cleavage of 4-hydroxy-4-methyl-2-oxoglutarate (HMG) into 2 molecules of pyruvate. Also contains a secondary oxaloacetate (OAA) decarboxylase activity due to the common pyruvate enolate transition state formed following C-C bond cleavage in the retro-aldol and decarboxylation reactions.</text>
</comment>
<name>A0A150PVQ7_SORCE</name>
<dbReference type="EC" id="4.1.1.112" evidence="10"/>
<dbReference type="NCBIfam" id="TIGR01935">
    <property type="entry name" value="NOT-MenG"/>
    <property type="match status" value="1"/>
</dbReference>
<evidence type="ECO:0000256" key="6">
    <source>
        <dbReference type="ARBA" id="ARBA00023239"/>
    </source>
</evidence>
<dbReference type="AlphaFoldDB" id="A0A150PVQ7"/>
<dbReference type="CDD" id="cd16841">
    <property type="entry name" value="RraA_family"/>
    <property type="match status" value="1"/>
</dbReference>
<sequence>MSSAIDHRTTDLCDEHPDDVVVADPVFRDYGGARLFHGRVATVKVHEDNVLVRKTLEEPGEGRVLVVDGGGSLRCALLGDNLADMARQNGWAGLVVYGCVRDAEAIARLAIGVKALATHPRKSGKKGAGDRDVPVTFAGVTYVPGGFVYADHDGILFAQKQLA</sequence>
<dbReference type="PANTHER" id="PTHR33254">
    <property type="entry name" value="4-HYDROXY-4-METHYL-2-OXOGLUTARATE ALDOLASE 3-RELATED"/>
    <property type="match status" value="1"/>
</dbReference>
<evidence type="ECO:0000313" key="12">
    <source>
        <dbReference type="Proteomes" id="UP000075420"/>
    </source>
</evidence>
<dbReference type="GO" id="GO:0008948">
    <property type="term" value="F:oxaloacetate decarboxylase activity"/>
    <property type="evidence" value="ECO:0007669"/>
    <property type="project" value="UniProtKB-EC"/>
</dbReference>
<dbReference type="GO" id="GO:0008428">
    <property type="term" value="F:ribonuclease inhibitor activity"/>
    <property type="evidence" value="ECO:0007669"/>
    <property type="project" value="InterPro"/>
</dbReference>
<comment type="caution">
    <text evidence="11">The sequence shown here is derived from an EMBL/GenBank/DDBJ whole genome shotgun (WGS) entry which is preliminary data.</text>
</comment>
<dbReference type="EC" id="4.1.3.17" evidence="10"/>
<dbReference type="EMBL" id="JELY01000306">
    <property type="protein sequence ID" value="KYF59770.1"/>
    <property type="molecule type" value="Genomic_DNA"/>
</dbReference>
<comment type="subunit">
    <text evidence="4 10">Homotrimer.</text>
</comment>
<evidence type="ECO:0000256" key="1">
    <source>
        <dbReference type="ARBA" id="ARBA00001342"/>
    </source>
</evidence>
<evidence type="ECO:0000256" key="10">
    <source>
        <dbReference type="RuleBase" id="RU004338"/>
    </source>
</evidence>
<gene>
    <name evidence="11" type="ORF">BE08_12010</name>
</gene>
<comment type="catalytic activity">
    <reaction evidence="8 10">
        <text>oxaloacetate + H(+) = pyruvate + CO2</text>
        <dbReference type="Rhea" id="RHEA:15641"/>
        <dbReference type="ChEBI" id="CHEBI:15361"/>
        <dbReference type="ChEBI" id="CHEBI:15378"/>
        <dbReference type="ChEBI" id="CHEBI:16452"/>
        <dbReference type="ChEBI" id="CHEBI:16526"/>
        <dbReference type="EC" id="4.1.1.112"/>
    </reaction>
</comment>
<comment type="similarity">
    <text evidence="3 10">Belongs to the class II aldolase/RraA-like family.</text>
</comment>
<evidence type="ECO:0000256" key="4">
    <source>
        <dbReference type="ARBA" id="ARBA00011233"/>
    </source>
</evidence>
<dbReference type="SUPFAM" id="SSF89562">
    <property type="entry name" value="RraA-like"/>
    <property type="match status" value="1"/>
</dbReference>
<dbReference type="GO" id="GO:0046872">
    <property type="term" value="F:metal ion binding"/>
    <property type="evidence" value="ECO:0007669"/>
    <property type="project" value="UniProtKB-KW"/>
</dbReference>
<feature type="binding site" evidence="9">
    <location>
        <position position="101"/>
    </location>
    <ligand>
        <name>substrate</name>
    </ligand>
</feature>
<dbReference type="Pfam" id="PF03737">
    <property type="entry name" value="RraA-like"/>
    <property type="match status" value="1"/>
</dbReference>
<organism evidence="11 12">
    <name type="scientific">Sorangium cellulosum</name>
    <name type="common">Polyangium cellulosum</name>
    <dbReference type="NCBI Taxonomy" id="56"/>
    <lineage>
        <taxon>Bacteria</taxon>
        <taxon>Pseudomonadati</taxon>
        <taxon>Myxococcota</taxon>
        <taxon>Polyangia</taxon>
        <taxon>Polyangiales</taxon>
        <taxon>Polyangiaceae</taxon>
        <taxon>Sorangium</taxon>
    </lineage>
</organism>
<evidence type="ECO:0000313" key="11">
    <source>
        <dbReference type="EMBL" id="KYF59770.1"/>
    </source>
</evidence>
<dbReference type="GO" id="GO:0047443">
    <property type="term" value="F:4-hydroxy-4-methyl-2-oxoglutarate aldolase activity"/>
    <property type="evidence" value="ECO:0007669"/>
    <property type="project" value="UniProtKB-EC"/>
</dbReference>
<evidence type="ECO:0000256" key="5">
    <source>
        <dbReference type="ARBA" id="ARBA00022723"/>
    </source>
</evidence>
<comment type="cofactor">
    <cofactor evidence="9">
        <name>Mg(2+)</name>
        <dbReference type="ChEBI" id="CHEBI:18420"/>
    </cofactor>
</comment>
<evidence type="ECO:0000256" key="7">
    <source>
        <dbReference type="ARBA" id="ARBA00025046"/>
    </source>
</evidence>
<dbReference type="InterPro" id="IPR005493">
    <property type="entry name" value="RraA/RraA-like"/>
</dbReference>
<dbReference type="GO" id="GO:0051252">
    <property type="term" value="P:regulation of RNA metabolic process"/>
    <property type="evidence" value="ECO:0007669"/>
    <property type="project" value="InterPro"/>
</dbReference>
<dbReference type="Gene3D" id="3.50.30.40">
    <property type="entry name" value="Ribonuclease E inhibitor RraA/RraA-like"/>
    <property type="match status" value="1"/>
</dbReference>
<accession>A0A150PVQ7</accession>
<reference evidence="11 12" key="1">
    <citation type="submission" date="2014-02" db="EMBL/GenBank/DDBJ databases">
        <title>The small core and large imbalanced accessory genome model reveals a collaborative survival strategy of Sorangium cellulosum strains in nature.</title>
        <authorList>
            <person name="Han K."/>
            <person name="Peng R."/>
            <person name="Blom J."/>
            <person name="Li Y.-Z."/>
        </authorList>
    </citation>
    <scope>NUCLEOTIDE SEQUENCE [LARGE SCALE GENOMIC DNA]</scope>
    <source>
        <strain evidence="11 12">So0157-25</strain>
    </source>
</reference>
<evidence type="ECO:0000256" key="9">
    <source>
        <dbReference type="PIRSR" id="PIRSR605493-1"/>
    </source>
</evidence>
<keyword evidence="5 9" id="KW-0479">Metal-binding</keyword>
<feature type="binding site" evidence="9">
    <location>
        <position position="102"/>
    </location>
    <ligand>
        <name>Mg(2+)</name>
        <dbReference type="ChEBI" id="CHEBI:18420"/>
    </ligand>
</feature>
<dbReference type="InterPro" id="IPR010203">
    <property type="entry name" value="RraA"/>
</dbReference>
<protein>
    <recommendedName>
        <fullName evidence="10">4-hydroxy-4-methyl-2-oxoglutarate aldolase</fullName>
        <shortName evidence="10">HMG aldolase</shortName>
        <ecNumber evidence="10">4.1.1.112</ecNumber>
        <ecNumber evidence="10">4.1.3.17</ecNumber>
    </recommendedName>
    <alternativeName>
        <fullName evidence="10">Oxaloacetate decarboxylase</fullName>
    </alternativeName>
</protein>
<comment type="cofactor">
    <cofactor evidence="2 10">
        <name>a divalent metal cation</name>
        <dbReference type="ChEBI" id="CHEBI:60240"/>
    </cofactor>
</comment>
<dbReference type="Proteomes" id="UP000075420">
    <property type="component" value="Unassembled WGS sequence"/>
</dbReference>
<feature type="binding site" evidence="9">
    <location>
        <begin position="79"/>
        <end position="82"/>
    </location>
    <ligand>
        <name>substrate</name>
    </ligand>
</feature>
<dbReference type="NCBIfam" id="NF006875">
    <property type="entry name" value="PRK09372.1"/>
    <property type="match status" value="1"/>
</dbReference>
<dbReference type="InterPro" id="IPR036704">
    <property type="entry name" value="RraA/RraA-like_sf"/>
</dbReference>
<keyword evidence="6 10" id="KW-0456">Lyase</keyword>
<proteinExistence type="inferred from homology"/>
<evidence type="ECO:0000256" key="2">
    <source>
        <dbReference type="ARBA" id="ARBA00001968"/>
    </source>
</evidence>
<dbReference type="PANTHER" id="PTHR33254:SF4">
    <property type="entry name" value="4-HYDROXY-4-METHYL-2-OXOGLUTARATE ALDOLASE 3-RELATED"/>
    <property type="match status" value="1"/>
</dbReference>
<keyword evidence="9" id="KW-0460">Magnesium</keyword>
<comment type="catalytic activity">
    <reaction evidence="1 10">
        <text>4-hydroxy-4-methyl-2-oxoglutarate = 2 pyruvate</text>
        <dbReference type="Rhea" id="RHEA:22748"/>
        <dbReference type="ChEBI" id="CHEBI:15361"/>
        <dbReference type="ChEBI" id="CHEBI:58276"/>
        <dbReference type="EC" id="4.1.3.17"/>
    </reaction>
</comment>